<keyword evidence="2" id="KW-0472">Membrane</keyword>
<feature type="compositionally biased region" description="Low complexity" evidence="1">
    <location>
        <begin position="88"/>
        <end position="105"/>
    </location>
</feature>
<evidence type="ECO:0000313" key="3">
    <source>
        <dbReference type="EMBL" id="MBB3978891.1"/>
    </source>
</evidence>
<protein>
    <submittedName>
        <fullName evidence="3">Uncharacterized protein</fullName>
    </submittedName>
</protein>
<evidence type="ECO:0000256" key="2">
    <source>
        <dbReference type="SAM" id="Phobius"/>
    </source>
</evidence>
<reference evidence="3 4" key="1">
    <citation type="submission" date="2020-08" db="EMBL/GenBank/DDBJ databases">
        <title>Genomic Encyclopedia of Type Strains, Phase IV (KMG-IV): sequencing the most valuable type-strain genomes for metagenomic binning, comparative biology and taxonomic classification.</title>
        <authorList>
            <person name="Goeker M."/>
        </authorList>
    </citation>
    <scope>NUCLEOTIDE SEQUENCE [LARGE SCALE GENOMIC DNA]</scope>
    <source>
        <strain evidence="3 4">DSM 100211</strain>
    </source>
</reference>
<evidence type="ECO:0000313" key="4">
    <source>
        <dbReference type="Proteomes" id="UP000574761"/>
    </source>
</evidence>
<dbReference type="Proteomes" id="UP000574761">
    <property type="component" value="Unassembled WGS sequence"/>
</dbReference>
<sequence length="136" mass="13481">MDAPRSSNAAKPDRTEAPVKVGPGATRPGPLGRPVAIVLACALALVAVVWAATEYWGETQDGDVEETGGGTADQPAVTEPAPAPSPDAPATSAPSQSDPASSAPTESDPRPPSSTGGDSQSTTPDGTQQTPAAPQQ</sequence>
<keyword evidence="4" id="KW-1185">Reference proteome</keyword>
<gene>
    <name evidence="3" type="ORF">GGQ64_004126</name>
</gene>
<feature type="transmembrane region" description="Helical" evidence="2">
    <location>
        <begin position="31"/>
        <end position="52"/>
    </location>
</feature>
<accession>A0A7W6D8Y8</accession>
<dbReference type="RefSeq" id="WP_183807133.1">
    <property type="nucleotide sequence ID" value="NZ_JACIEE010000008.1"/>
</dbReference>
<feature type="compositionally biased region" description="Polar residues" evidence="1">
    <location>
        <begin position="113"/>
        <end position="136"/>
    </location>
</feature>
<evidence type="ECO:0000256" key="1">
    <source>
        <dbReference type="SAM" id="MobiDB-lite"/>
    </source>
</evidence>
<dbReference type="AlphaFoldDB" id="A0A7W6D8Y8"/>
<organism evidence="3 4">
    <name type="scientific">Mycoplana azooxidifex</name>
    <dbReference type="NCBI Taxonomy" id="1636188"/>
    <lineage>
        <taxon>Bacteria</taxon>
        <taxon>Pseudomonadati</taxon>
        <taxon>Pseudomonadota</taxon>
        <taxon>Alphaproteobacteria</taxon>
        <taxon>Hyphomicrobiales</taxon>
        <taxon>Rhizobiaceae</taxon>
        <taxon>Mycoplana</taxon>
    </lineage>
</organism>
<name>A0A7W6D8Y8_9HYPH</name>
<feature type="region of interest" description="Disordered" evidence="1">
    <location>
        <begin position="1"/>
        <end position="32"/>
    </location>
</feature>
<comment type="caution">
    <text evidence="3">The sequence shown here is derived from an EMBL/GenBank/DDBJ whole genome shotgun (WGS) entry which is preliminary data.</text>
</comment>
<keyword evidence="2" id="KW-1133">Transmembrane helix</keyword>
<proteinExistence type="predicted"/>
<dbReference type="EMBL" id="JACIEE010000008">
    <property type="protein sequence ID" value="MBB3978891.1"/>
    <property type="molecule type" value="Genomic_DNA"/>
</dbReference>
<feature type="region of interest" description="Disordered" evidence="1">
    <location>
        <begin position="59"/>
        <end position="136"/>
    </location>
</feature>
<keyword evidence="2" id="KW-0812">Transmembrane</keyword>